<keyword evidence="1" id="KW-0175">Coiled coil</keyword>
<feature type="compositionally biased region" description="Polar residues" evidence="2">
    <location>
        <begin position="239"/>
        <end position="250"/>
    </location>
</feature>
<evidence type="ECO:0000313" key="4">
    <source>
        <dbReference type="RefSeq" id="XP_030522562.2"/>
    </source>
</evidence>
<sequence length="866" mass="95186">MARPHHTTVPRRRLAPLQKVQIRTWQALASSDSERDQLTPDRGSNSRSMEDDMDSLFEGMVLFTPSQLPDQPERDGANQRQLHDPIQHLPPPPQSPADAAAASEPLDENLFSDLTLVGPLPDLPENGHSTPRLSPSPSFEKETKTASGHSTAREIAPSVITRQISRKKKRAAGLRIGYGRDVPIATSADRASPVPISPSSDANSVSVPDARSDSNIDSSSNSRNSFSTSVSAPQERESSNVTSLASQSNHRGLEVSEDLKEASEDPPRTPGTSDSNVIQPPKRVIEEESALASEATETTKHGDDGAEPTKMDDSVEMKFERMKAQIAEKLNRARELAASLSAAKKDCVRKTRKAAENVTLVSTKHKELEKSLEEACEAEDFEMAEKVSESLAVAEKERQALVDALRASEAECDAIDAKIQEVLNAQVAAEDECVSLLENFSKDATASADLIEKKANLLHAKEMDKWLSSSEDLEVKKMELEIESYLISEAREGLNGSIEHSVDNDSREKEKLLKKKDVLLDELEKLLNLVKEKEKEIAENDATIEAVEKRIAGVVSGFQDMQSDIGAKYDRMKSKVSQVDEEIEALSVKKKDIDGVLSQEENKGAKIRELGRIAADEAKAYNEAAGLRKGLMLCILEYREGKLGLMKTEEKFSEDVKRLQQEASSARASLQELSSNKSSLQQEIASFEQRILYVDKRLPELETEKKVAAAARNFKEAARIAAEAKSLSTEKEGAQMELERATMELGKLEEEIKETVDKLQEAEELILLRERDLAVARFQRLLITASAAGAERAAAVELGDHEEAEILLAEAEAAESEAQKLRAVYDLKEENFGNRPKHLIPMELVSDLGGKQLAELAASVHLTPAS</sequence>
<reference evidence="4" key="2">
    <citation type="submission" date="2025-08" db="UniProtKB">
        <authorList>
            <consortium name="RefSeq"/>
        </authorList>
    </citation>
    <scope>IDENTIFICATION</scope>
    <source>
        <tissue evidence="4">Leaf</tissue>
    </source>
</reference>
<feature type="compositionally biased region" description="Polar residues" evidence="2">
    <location>
        <begin position="127"/>
        <end position="137"/>
    </location>
</feature>
<feature type="region of interest" description="Disordered" evidence="2">
    <location>
        <begin position="27"/>
        <end position="314"/>
    </location>
</feature>
<keyword evidence="3" id="KW-1185">Reference proteome</keyword>
<evidence type="ECO:0000256" key="2">
    <source>
        <dbReference type="SAM" id="MobiDB-lite"/>
    </source>
</evidence>
<dbReference type="GeneID" id="115735458"/>
<feature type="coiled-coil region" evidence="1">
    <location>
        <begin position="724"/>
        <end position="765"/>
    </location>
</feature>
<feature type="compositionally biased region" description="Basic and acidic residues" evidence="2">
    <location>
        <begin position="297"/>
        <end position="314"/>
    </location>
</feature>
<feature type="coiled-coil region" evidence="1">
    <location>
        <begin position="801"/>
        <end position="831"/>
    </location>
</feature>
<reference evidence="3" key="1">
    <citation type="submission" date="2025-05" db="UniProtKB">
        <authorList>
            <consortium name="RefSeq"/>
        </authorList>
    </citation>
    <scope>NUCLEOTIDE SEQUENCE [LARGE SCALE GENOMIC DNA]</scope>
</reference>
<dbReference type="PANTHER" id="PTHR38394:SF1">
    <property type="entry name" value="NEUROFILAMENT LIGHT PROTEIN"/>
    <property type="match status" value="1"/>
</dbReference>
<feature type="coiled-coil region" evidence="1">
    <location>
        <begin position="649"/>
        <end position="690"/>
    </location>
</feature>
<feature type="coiled-coil region" evidence="1">
    <location>
        <begin position="384"/>
        <end position="411"/>
    </location>
</feature>
<feature type="compositionally biased region" description="Low complexity" evidence="2">
    <location>
        <begin position="213"/>
        <end position="231"/>
    </location>
</feature>
<evidence type="ECO:0000313" key="3">
    <source>
        <dbReference type="Proteomes" id="UP000827889"/>
    </source>
</evidence>
<proteinExistence type="predicted"/>
<organism evidence="3 4">
    <name type="scientific">Rhodamnia argentea</name>
    <dbReference type="NCBI Taxonomy" id="178133"/>
    <lineage>
        <taxon>Eukaryota</taxon>
        <taxon>Viridiplantae</taxon>
        <taxon>Streptophyta</taxon>
        <taxon>Embryophyta</taxon>
        <taxon>Tracheophyta</taxon>
        <taxon>Spermatophyta</taxon>
        <taxon>Magnoliopsida</taxon>
        <taxon>eudicotyledons</taxon>
        <taxon>Gunneridae</taxon>
        <taxon>Pentapetalae</taxon>
        <taxon>rosids</taxon>
        <taxon>malvids</taxon>
        <taxon>Myrtales</taxon>
        <taxon>Myrtaceae</taxon>
        <taxon>Myrtoideae</taxon>
        <taxon>Myrteae</taxon>
        <taxon>Australasian group</taxon>
        <taxon>Rhodamnia</taxon>
    </lineage>
</organism>
<feature type="compositionally biased region" description="Basic and acidic residues" evidence="2">
    <location>
        <begin position="251"/>
        <end position="267"/>
    </location>
</feature>
<dbReference type="KEGG" id="rarg:115735458"/>
<feature type="compositionally biased region" description="Polar residues" evidence="2">
    <location>
        <begin position="197"/>
        <end position="206"/>
    </location>
</feature>
<name>A0A8B8NJB1_9MYRT</name>
<protein>
    <submittedName>
        <fullName evidence="4">Optineurin</fullName>
    </submittedName>
</protein>
<dbReference type="PANTHER" id="PTHR38394">
    <property type="entry name" value="NEUROFILAMENT LIGHT PROTEIN"/>
    <property type="match status" value="1"/>
</dbReference>
<dbReference type="AlphaFoldDB" id="A0A8B8NJB1"/>
<feature type="compositionally biased region" description="Basic and acidic residues" evidence="2">
    <location>
        <begin position="71"/>
        <end position="86"/>
    </location>
</feature>
<dbReference type="RefSeq" id="XP_030522562.2">
    <property type="nucleotide sequence ID" value="XM_030666702.2"/>
</dbReference>
<evidence type="ECO:0000256" key="1">
    <source>
        <dbReference type="SAM" id="Coils"/>
    </source>
</evidence>
<dbReference type="Proteomes" id="UP000827889">
    <property type="component" value="Chromosome 2"/>
</dbReference>
<accession>A0A8B8NJB1</accession>
<gene>
    <name evidence="4" type="primary">LOC115735458</name>
</gene>
<feature type="coiled-coil region" evidence="1">
    <location>
        <begin position="502"/>
        <end position="589"/>
    </location>
</feature>